<evidence type="ECO:0000256" key="1">
    <source>
        <dbReference type="SAM" id="Phobius"/>
    </source>
</evidence>
<keyword evidence="1" id="KW-0812">Transmembrane</keyword>
<keyword evidence="1" id="KW-1133">Transmembrane helix</keyword>
<dbReference type="PANTHER" id="PTHR36834:SF2">
    <property type="entry name" value="MEMBRANE PROTEIN"/>
    <property type="match status" value="1"/>
</dbReference>
<gene>
    <name evidence="3" type="ORF">CPRO_11180</name>
    <name evidence="4" type="ORF">SAMN02745151_02703</name>
</gene>
<dbReference type="AlphaFoldDB" id="A0A0X1U705"/>
<keyword evidence="5" id="KW-1185">Reference proteome</keyword>
<dbReference type="Pfam" id="PF04892">
    <property type="entry name" value="VanZ"/>
    <property type="match status" value="1"/>
</dbReference>
<evidence type="ECO:0000313" key="4">
    <source>
        <dbReference type="EMBL" id="SHF07922.1"/>
    </source>
</evidence>
<feature type="transmembrane region" description="Helical" evidence="1">
    <location>
        <begin position="90"/>
        <end position="111"/>
    </location>
</feature>
<proteinExistence type="predicted"/>
<feature type="domain" description="VanZ-like" evidence="2">
    <location>
        <begin position="15"/>
        <end position="134"/>
    </location>
</feature>
<sequence length="171" mass="19235">MDKKSKVKTFASLLFVLYLIILVWIILFKLQFKLSSMDHVRIVNLIPFHYTNAVAELFQIREIRDNVLIFIPFGVLLSMLAPKMKLRSKLFIIFGTSFALEVMQYILSIGVTDITDLITNVSGGLIGIFLYTVLLKSVKDKQKIDTAISIFGGIIAVLFSGLMSILLLANC</sequence>
<name>A0A0X1U705_ANAPI</name>
<accession>A0A0X1U705</accession>
<feature type="transmembrane region" description="Helical" evidence="1">
    <location>
        <begin position="147"/>
        <end position="169"/>
    </location>
</feature>
<protein>
    <submittedName>
        <fullName evidence="4">Glycopeptide antibiotics resistance protein</fullName>
    </submittedName>
    <submittedName>
        <fullName evidence="3">VanZ like family protein</fullName>
    </submittedName>
</protein>
<dbReference type="InterPro" id="IPR053150">
    <property type="entry name" value="Teicoplanin_resist-assoc"/>
</dbReference>
<dbReference type="InterPro" id="IPR006976">
    <property type="entry name" value="VanZ-like"/>
</dbReference>
<dbReference type="Proteomes" id="UP000184204">
    <property type="component" value="Unassembled WGS sequence"/>
</dbReference>
<dbReference type="EMBL" id="FQUA01000016">
    <property type="protein sequence ID" value="SHF07922.1"/>
    <property type="molecule type" value="Genomic_DNA"/>
</dbReference>
<dbReference type="OrthoDB" id="4822551at2"/>
<evidence type="ECO:0000259" key="2">
    <source>
        <dbReference type="Pfam" id="PF04892"/>
    </source>
</evidence>
<feature type="transmembrane region" description="Helical" evidence="1">
    <location>
        <begin position="7"/>
        <end position="27"/>
    </location>
</feature>
<evidence type="ECO:0000313" key="6">
    <source>
        <dbReference type="Proteomes" id="UP000184204"/>
    </source>
</evidence>
<reference evidence="5" key="2">
    <citation type="submission" date="2016-01" db="EMBL/GenBank/DDBJ databases">
        <authorList>
            <person name="Poehlein A."/>
            <person name="Schlien K."/>
            <person name="Gottschalk G."/>
            <person name="Buckel W."/>
            <person name="Daniel R."/>
        </authorList>
    </citation>
    <scope>NUCLEOTIDE SEQUENCE [LARGE SCALE GENOMIC DNA]</scope>
    <source>
        <strain evidence="5">X2</strain>
    </source>
</reference>
<reference evidence="4" key="3">
    <citation type="submission" date="2016-11" db="EMBL/GenBank/DDBJ databases">
        <authorList>
            <person name="Varghese N."/>
            <person name="Submissions S."/>
        </authorList>
    </citation>
    <scope>NUCLEOTIDE SEQUENCE</scope>
    <source>
        <strain evidence="4">DSM 1682</strain>
    </source>
</reference>
<dbReference type="KEGG" id="cpro:CPRO_11180"/>
<feature type="transmembrane region" description="Helical" evidence="1">
    <location>
        <begin position="117"/>
        <end position="135"/>
    </location>
</feature>
<dbReference type="EMBL" id="CP014223">
    <property type="protein sequence ID" value="AMJ40713.1"/>
    <property type="molecule type" value="Genomic_DNA"/>
</dbReference>
<evidence type="ECO:0000313" key="3">
    <source>
        <dbReference type="EMBL" id="AMJ40713.1"/>
    </source>
</evidence>
<keyword evidence="1" id="KW-0472">Membrane</keyword>
<dbReference type="RefSeq" id="WP_066048799.1">
    <property type="nucleotide sequence ID" value="NZ_CP014223.1"/>
</dbReference>
<organism evidence="4 6">
    <name type="scientific">Anaerotignum propionicum DSM 1682</name>
    <dbReference type="NCBI Taxonomy" id="991789"/>
    <lineage>
        <taxon>Bacteria</taxon>
        <taxon>Bacillati</taxon>
        <taxon>Bacillota</taxon>
        <taxon>Clostridia</taxon>
        <taxon>Lachnospirales</taxon>
        <taxon>Anaerotignaceae</taxon>
        <taxon>Anaerotignum</taxon>
    </lineage>
</organism>
<dbReference type="PANTHER" id="PTHR36834">
    <property type="entry name" value="MEMBRANE PROTEIN-RELATED"/>
    <property type="match status" value="1"/>
</dbReference>
<evidence type="ECO:0000313" key="5">
    <source>
        <dbReference type="Proteomes" id="UP000068026"/>
    </source>
</evidence>
<reference evidence="6" key="4">
    <citation type="submission" date="2016-11" db="EMBL/GenBank/DDBJ databases">
        <authorList>
            <person name="Jaros S."/>
            <person name="Januszkiewicz K."/>
            <person name="Wedrychowicz H."/>
        </authorList>
    </citation>
    <scope>NUCLEOTIDE SEQUENCE [LARGE SCALE GENOMIC DNA]</scope>
    <source>
        <strain evidence="6">DSM 1682</strain>
    </source>
</reference>
<reference evidence="3 5" key="1">
    <citation type="journal article" date="2016" name="Genome Announc.">
        <title>Complete Genome Sequence of the Amino Acid-Fermenting Clostridium propionicum X2 (DSM 1682).</title>
        <authorList>
            <person name="Poehlein A."/>
            <person name="Schlien K."/>
            <person name="Chowdhury N.P."/>
            <person name="Gottschalk G."/>
            <person name="Buckel W."/>
            <person name="Daniel R."/>
        </authorList>
    </citation>
    <scope>NUCLEOTIDE SEQUENCE [LARGE SCALE GENOMIC DNA]</scope>
    <source>
        <strain evidence="3 5">X2</strain>
    </source>
</reference>
<dbReference type="Proteomes" id="UP000068026">
    <property type="component" value="Chromosome"/>
</dbReference>